<feature type="transmembrane region" description="Helical" evidence="7">
    <location>
        <begin position="176"/>
        <end position="209"/>
    </location>
</feature>
<keyword evidence="3" id="KW-0479">Metal-binding</keyword>
<evidence type="ECO:0000256" key="2">
    <source>
        <dbReference type="ARBA" id="ARBA00022485"/>
    </source>
</evidence>
<evidence type="ECO:0000256" key="5">
    <source>
        <dbReference type="ARBA" id="ARBA00023004"/>
    </source>
</evidence>
<dbReference type="GO" id="GO:0005886">
    <property type="term" value="C:plasma membrane"/>
    <property type="evidence" value="ECO:0007669"/>
    <property type="project" value="TreeGrafter"/>
</dbReference>
<sequence length="322" mass="34116">MLARSTCTVRSTVRANALWKLHGRRVDMAKGGRTWRRLRAIACLTAFLPVGIGLALHTGWGTLSSMGAGAVAAICPLGALETLVASGTMVPRAAVSLVAVVAIVLLVGRAFCSWLCPIPPIQRFFRPGKKAACRPPADVGAEEASCSSCPAGCGLPPVGGERDGFRLDSRHAVLAGALVSTAVFGFPVFCLVCPVGLVFATLIAVWAAFAEQTPTWSLFVFPAILLVEVVLFRKWCRKLCPLGALMSLLSCKAPLVKPHVDAGACLRSKGVDCRVCVDACPELLDPHSPCIPECTKCGLCAERCPHQAIDLRLGFTSTKRLR</sequence>
<keyword evidence="7" id="KW-0472">Membrane</keyword>
<keyword evidence="5" id="KW-0408">Iron</keyword>
<dbReference type="GO" id="GO:0051539">
    <property type="term" value="F:4 iron, 4 sulfur cluster binding"/>
    <property type="evidence" value="ECO:0007669"/>
    <property type="project" value="UniProtKB-KW"/>
</dbReference>
<evidence type="ECO:0000256" key="6">
    <source>
        <dbReference type="ARBA" id="ARBA00023014"/>
    </source>
</evidence>
<dbReference type="Proteomes" id="UP000253970">
    <property type="component" value="Unassembled WGS sequence"/>
</dbReference>
<feature type="transmembrane region" description="Helical" evidence="7">
    <location>
        <begin position="38"/>
        <end position="56"/>
    </location>
</feature>
<dbReference type="SUPFAM" id="SSF54862">
    <property type="entry name" value="4Fe-4S ferredoxins"/>
    <property type="match status" value="1"/>
</dbReference>
<keyword evidence="6" id="KW-0411">Iron-sulfur</keyword>
<dbReference type="EMBL" id="PPTU01000012">
    <property type="protein sequence ID" value="RDB69776.1"/>
    <property type="molecule type" value="Genomic_DNA"/>
</dbReference>
<evidence type="ECO:0000259" key="8">
    <source>
        <dbReference type="PROSITE" id="PS51379"/>
    </source>
</evidence>
<keyword evidence="4" id="KW-0249">Electron transport</keyword>
<dbReference type="AlphaFoldDB" id="A0A369ME25"/>
<dbReference type="PANTHER" id="PTHR30176:SF3">
    <property type="entry name" value="FERREDOXIN-TYPE PROTEIN NAPH"/>
    <property type="match status" value="1"/>
</dbReference>
<dbReference type="GO" id="GO:0046872">
    <property type="term" value="F:metal ion binding"/>
    <property type="evidence" value="ECO:0007669"/>
    <property type="project" value="UniProtKB-KW"/>
</dbReference>
<comment type="caution">
    <text evidence="9">The sequence shown here is derived from an EMBL/GenBank/DDBJ whole genome shotgun (WGS) entry which is preliminary data.</text>
</comment>
<feature type="domain" description="4Fe-4S ferredoxin-type" evidence="8">
    <location>
        <begin position="287"/>
        <end position="314"/>
    </location>
</feature>
<dbReference type="PROSITE" id="PS00198">
    <property type="entry name" value="4FE4S_FER_1"/>
    <property type="match status" value="1"/>
</dbReference>
<dbReference type="PROSITE" id="PS51379">
    <property type="entry name" value="4FE4S_FER_2"/>
    <property type="match status" value="1"/>
</dbReference>
<organism evidence="9 10">
    <name type="scientific">Eggerthella lenta</name>
    <name type="common">Eubacterium lentum</name>
    <dbReference type="NCBI Taxonomy" id="84112"/>
    <lineage>
        <taxon>Bacteria</taxon>
        <taxon>Bacillati</taxon>
        <taxon>Actinomycetota</taxon>
        <taxon>Coriobacteriia</taxon>
        <taxon>Eggerthellales</taxon>
        <taxon>Eggerthellaceae</taxon>
        <taxon>Eggerthella</taxon>
    </lineage>
</organism>
<evidence type="ECO:0000256" key="3">
    <source>
        <dbReference type="ARBA" id="ARBA00022723"/>
    </source>
</evidence>
<dbReference type="Pfam" id="PF00037">
    <property type="entry name" value="Fer4"/>
    <property type="match status" value="1"/>
</dbReference>
<feature type="transmembrane region" description="Helical" evidence="7">
    <location>
        <begin position="215"/>
        <end position="232"/>
    </location>
</feature>
<keyword evidence="2" id="KW-0004">4Fe-4S</keyword>
<proteinExistence type="predicted"/>
<evidence type="ECO:0000256" key="1">
    <source>
        <dbReference type="ARBA" id="ARBA00022448"/>
    </source>
</evidence>
<keyword evidence="1" id="KW-0813">Transport</keyword>
<keyword evidence="7" id="KW-1133">Transmembrane helix</keyword>
<reference evidence="9 10" key="1">
    <citation type="journal article" date="2018" name="Elife">
        <title>Discovery and characterization of a prevalent human gut bacterial enzyme sufficient for the inactivation of a family of plant toxins.</title>
        <authorList>
            <person name="Koppel N."/>
            <person name="Bisanz J.E."/>
            <person name="Pandelia M.E."/>
            <person name="Turnbaugh P.J."/>
            <person name="Balskus E.P."/>
        </authorList>
    </citation>
    <scope>NUCLEOTIDE SEQUENCE [LARGE SCALE GENOMIC DNA]</scope>
    <source>
        <strain evidence="9 10">W1 BHI 6</strain>
    </source>
</reference>
<accession>A0A369ME25</accession>
<keyword evidence="7" id="KW-0812">Transmembrane</keyword>
<evidence type="ECO:0000256" key="7">
    <source>
        <dbReference type="SAM" id="Phobius"/>
    </source>
</evidence>
<gene>
    <name evidence="9" type="ORF">C1875_09010</name>
</gene>
<name>A0A369ME25_EGGLN</name>
<dbReference type="InterPro" id="IPR051684">
    <property type="entry name" value="Electron_Trans/Redox"/>
</dbReference>
<dbReference type="InterPro" id="IPR017896">
    <property type="entry name" value="4Fe4S_Fe-S-bd"/>
</dbReference>
<dbReference type="PANTHER" id="PTHR30176">
    <property type="entry name" value="FERREDOXIN-TYPE PROTEIN NAPH"/>
    <property type="match status" value="1"/>
</dbReference>
<dbReference type="InterPro" id="IPR017900">
    <property type="entry name" value="4Fe4S_Fe_S_CS"/>
</dbReference>
<evidence type="ECO:0000313" key="9">
    <source>
        <dbReference type="EMBL" id="RDB69776.1"/>
    </source>
</evidence>
<evidence type="ECO:0000313" key="10">
    <source>
        <dbReference type="Proteomes" id="UP000253970"/>
    </source>
</evidence>
<feature type="transmembrane region" description="Helical" evidence="7">
    <location>
        <begin position="93"/>
        <end position="116"/>
    </location>
</feature>
<protein>
    <submittedName>
        <fullName evidence="9">Ferredoxin</fullName>
    </submittedName>
</protein>
<dbReference type="Pfam" id="PF12801">
    <property type="entry name" value="Fer4_5"/>
    <property type="match status" value="2"/>
</dbReference>
<evidence type="ECO:0000256" key="4">
    <source>
        <dbReference type="ARBA" id="ARBA00022982"/>
    </source>
</evidence>